<evidence type="ECO:0000256" key="1">
    <source>
        <dbReference type="SAM" id="SignalP"/>
    </source>
</evidence>
<evidence type="ECO:0000313" key="2">
    <source>
        <dbReference type="EMBL" id="SHM27806.1"/>
    </source>
</evidence>
<dbReference type="STRING" id="735517.SAMN05444272_2224"/>
<dbReference type="EMBL" id="FRBW01000002">
    <property type="protein sequence ID" value="SHM27806.1"/>
    <property type="molecule type" value="Genomic_DNA"/>
</dbReference>
<proteinExistence type="predicted"/>
<evidence type="ECO:0000313" key="3">
    <source>
        <dbReference type="Proteomes" id="UP000186002"/>
    </source>
</evidence>
<protein>
    <recommendedName>
        <fullName evidence="4">Cytochrome c domain-containing protein</fullName>
    </recommendedName>
</protein>
<evidence type="ECO:0008006" key="4">
    <source>
        <dbReference type="Google" id="ProtNLM"/>
    </source>
</evidence>
<feature type="signal peptide" evidence="1">
    <location>
        <begin position="1"/>
        <end position="25"/>
    </location>
</feature>
<reference evidence="2 3" key="1">
    <citation type="submission" date="2016-11" db="EMBL/GenBank/DDBJ databases">
        <authorList>
            <person name="Jaros S."/>
            <person name="Januszkiewicz K."/>
            <person name="Wedrychowicz H."/>
        </authorList>
    </citation>
    <scope>NUCLEOTIDE SEQUENCE [LARGE SCALE GENOMIC DNA]</scope>
    <source>
        <strain evidence="2 3">DSM 22153</strain>
    </source>
</reference>
<feature type="chain" id="PRO_5013133554" description="Cytochrome c domain-containing protein" evidence="1">
    <location>
        <begin position="26"/>
        <end position="499"/>
    </location>
</feature>
<sequence>MCARAAIAATAAAVALFLAGQEAEAQYNPVASCSLSPAEFQSWFQDGVIATNGQVKFADSVAFPKDNSICDFYKWAHQMFLWITSPKGNQIILNSPAFYNVLIDAEGNGHYVSNAQNGALLGLRSGVNKFSLRSSKSDEIQPGGQAGGGDSLLSLNGSVVYFGVHANDVFAWFNTAVTNGDLPDSTPFPASAEDLAPIVDYALEHGAILPDSQAMTMELKTSWIEADKVSGDISDYIVMDAEVPNYQGNVGDATWTIGTPSTVVKTLALVGMHVVGSVQGHSELVWASFEHRSNAPDNDFYISVKPSPFVPPIAVKVPYNSAGNWNFMQTSGGREGALVSQMTVAANGDLVATPGNSIRPNDVYRVNPWGGEPDESSAGNNTQLVTLNANVDFMLTNAPGGKDVRANYFQLGAVWTKDGSLPSSPGDTGQQIGSLLLANSTMETYHQQVGPGIKPAFQHGCFGCHNTDAQSGGAVTPTFVSHLFSKSNAPLVPAGGKQK</sequence>
<dbReference type="Proteomes" id="UP000186002">
    <property type="component" value="Unassembled WGS sequence"/>
</dbReference>
<accession>A0A1M7HH24</accession>
<dbReference type="AlphaFoldDB" id="A0A1M7HH24"/>
<name>A0A1M7HH24_9HYPH</name>
<keyword evidence="1" id="KW-0732">Signal</keyword>
<dbReference type="RefSeq" id="WP_139251090.1">
    <property type="nucleotide sequence ID" value="NZ_FRBW01000002.1"/>
</dbReference>
<dbReference type="OrthoDB" id="280897at2"/>
<organism evidence="2 3">
    <name type="scientific">Roseibium suaedae</name>
    <dbReference type="NCBI Taxonomy" id="735517"/>
    <lineage>
        <taxon>Bacteria</taxon>
        <taxon>Pseudomonadati</taxon>
        <taxon>Pseudomonadota</taxon>
        <taxon>Alphaproteobacteria</taxon>
        <taxon>Hyphomicrobiales</taxon>
        <taxon>Stappiaceae</taxon>
        <taxon>Roseibium</taxon>
    </lineage>
</organism>
<gene>
    <name evidence="2" type="ORF">SAMN05444272_2224</name>
</gene>
<keyword evidence="3" id="KW-1185">Reference proteome</keyword>